<evidence type="ECO:0000313" key="1">
    <source>
        <dbReference type="EMBL" id="KAH3735865.1"/>
    </source>
</evidence>
<accession>A0A9D4HUR2</accession>
<dbReference type="EMBL" id="JAIWYP010000011">
    <property type="protein sequence ID" value="KAH3735865.1"/>
    <property type="molecule type" value="Genomic_DNA"/>
</dbReference>
<sequence>MYTISTTTHYVYQIDNYYCFAAVHLLQLLLLLPPSSSTLPPPTLAPTLDLSSRAARVFRKIGLLAQWITYKRRK</sequence>
<keyword evidence="2" id="KW-1185">Reference proteome</keyword>
<dbReference type="Proteomes" id="UP000828390">
    <property type="component" value="Unassembled WGS sequence"/>
</dbReference>
<comment type="caution">
    <text evidence="1">The sequence shown here is derived from an EMBL/GenBank/DDBJ whole genome shotgun (WGS) entry which is preliminary data.</text>
</comment>
<reference evidence="1" key="1">
    <citation type="journal article" date="2019" name="bioRxiv">
        <title>The Genome of the Zebra Mussel, Dreissena polymorpha: A Resource for Invasive Species Research.</title>
        <authorList>
            <person name="McCartney M.A."/>
            <person name="Auch B."/>
            <person name="Kono T."/>
            <person name="Mallez S."/>
            <person name="Zhang Y."/>
            <person name="Obille A."/>
            <person name="Becker A."/>
            <person name="Abrahante J.E."/>
            <person name="Garbe J."/>
            <person name="Badalamenti J.P."/>
            <person name="Herman A."/>
            <person name="Mangelson H."/>
            <person name="Liachko I."/>
            <person name="Sullivan S."/>
            <person name="Sone E.D."/>
            <person name="Koren S."/>
            <person name="Silverstein K.A.T."/>
            <person name="Beckman K.B."/>
            <person name="Gohl D.M."/>
        </authorList>
    </citation>
    <scope>NUCLEOTIDE SEQUENCE</scope>
    <source>
        <strain evidence="1">Duluth1</strain>
        <tissue evidence="1">Whole animal</tissue>
    </source>
</reference>
<organism evidence="1 2">
    <name type="scientific">Dreissena polymorpha</name>
    <name type="common">Zebra mussel</name>
    <name type="synonym">Mytilus polymorpha</name>
    <dbReference type="NCBI Taxonomy" id="45954"/>
    <lineage>
        <taxon>Eukaryota</taxon>
        <taxon>Metazoa</taxon>
        <taxon>Spiralia</taxon>
        <taxon>Lophotrochozoa</taxon>
        <taxon>Mollusca</taxon>
        <taxon>Bivalvia</taxon>
        <taxon>Autobranchia</taxon>
        <taxon>Heteroconchia</taxon>
        <taxon>Euheterodonta</taxon>
        <taxon>Imparidentia</taxon>
        <taxon>Neoheterodontei</taxon>
        <taxon>Myida</taxon>
        <taxon>Dreissenoidea</taxon>
        <taxon>Dreissenidae</taxon>
        <taxon>Dreissena</taxon>
    </lineage>
</organism>
<reference evidence="1" key="2">
    <citation type="submission" date="2020-11" db="EMBL/GenBank/DDBJ databases">
        <authorList>
            <person name="McCartney M.A."/>
            <person name="Auch B."/>
            <person name="Kono T."/>
            <person name="Mallez S."/>
            <person name="Becker A."/>
            <person name="Gohl D.M."/>
            <person name="Silverstein K.A.T."/>
            <person name="Koren S."/>
            <person name="Bechman K.B."/>
            <person name="Herman A."/>
            <person name="Abrahante J.E."/>
            <person name="Garbe J."/>
        </authorList>
    </citation>
    <scope>NUCLEOTIDE SEQUENCE</scope>
    <source>
        <strain evidence="1">Duluth1</strain>
        <tissue evidence="1">Whole animal</tissue>
    </source>
</reference>
<gene>
    <name evidence="1" type="ORF">DPMN_042423</name>
</gene>
<dbReference type="AlphaFoldDB" id="A0A9D4HUR2"/>
<proteinExistence type="predicted"/>
<evidence type="ECO:0000313" key="2">
    <source>
        <dbReference type="Proteomes" id="UP000828390"/>
    </source>
</evidence>
<protein>
    <submittedName>
        <fullName evidence="1">Uncharacterized protein</fullName>
    </submittedName>
</protein>
<name>A0A9D4HUR2_DREPO</name>